<keyword evidence="4" id="KW-1185">Reference proteome</keyword>
<evidence type="ECO:0000313" key="4">
    <source>
        <dbReference type="Proteomes" id="UP001431572"/>
    </source>
</evidence>
<dbReference type="RefSeq" id="WP_341467725.1">
    <property type="nucleotide sequence ID" value="NZ_CP128399.1"/>
</dbReference>
<name>A0A8T7M0W2_9CHLR</name>
<dbReference type="EMBL" id="CP128399">
    <property type="protein sequence ID" value="WJW65840.1"/>
    <property type="molecule type" value="Genomic_DNA"/>
</dbReference>
<protein>
    <submittedName>
        <fullName evidence="1">Uncharacterized protein</fullName>
    </submittedName>
</protein>
<evidence type="ECO:0000313" key="2">
    <source>
        <dbReference type="EMBL" id="WJW65840.1"/>
    </source>
</evidence>
<reference evidence="1 3" key="1">
    <citation type="submission" date="2020-06" db="EMBL/GenBank/DDBJ databases">
        <title>Anoxygenic phototrophic Chloroflexota member uses a Type I reaction center.</title>
        <authorList>
            <person name="Tsuji J.M."/>
            <person name="Shaw N.A."/>
            <person name="Nagashima S."/>
            <person name="Venkiteswaran J."/>
            <person name="Schiff S.L."/>
            <person name="Hanada S."/>
            <person name="Tank M."/>
            <person name="Neufeld J.D."/>
        </authorList>
    </citation>
    <scope>NUCLEOTIDE SEQUENCE [LARGE SCALE GENOMIC DNA]</scope>
    <source>
        <strain evidence="1">L227-S17</strain>
    </source>
</reference>
<reference evidence="2" key="2">
    <citation type="journal article" date="2024" name="Nature">
        <title>Anoxygenic phototroph of the Chloroflexota uses a type I reaction centre.</title>
        <authorList>
            <person name="Tsuji J.M."/>
            <person name="Shaw N.A."/>
            <person name="Nagashima S."/>
            <person name="Venkiteswaran J.J."/>
            <person name="Schiff S.L."/>
            <person name="Watanabe T."/>
            <person name="Fukui M."/>
            <person name="Hanada S."/>
            <person name="Tank M."/>
            <person name="Neufeld J.D."/>
        </authorList>
    </citation>
    <scope>NUCLEOTIDE SEQUENCE</scope>
    <source>
        <strain evidence="2">L227-S17</strain>
    </source>
</reference>
<evidence type="ECO:0000313" key="3">
    <source>
        <dbReference type="Proteomes" id="UP000521676"/>
    </source>
</evidence>
<evidence type="ECO:0000313" key="1">
    <source>
        <dbReference type="EMBL" id="NWJ46472.1"/>
    </source>
</evidence>
<organism evidence="1 3">
    <name type="scientific">Candidatus Chlorohelix allophototropha</name>
    <dbReference type="NCBI Taxonomy" id="3003348"/>
    <lineage>
        <taxon>Bacteria</taxon>
        <taxon>Bacillati</taxon>
        <taxon>Chloroflexota</taxon>
        <taxon>Chloroflexia</taxon>
        <taxon>Candidatus Chloroheliales</taxon>
        <taxon>Candidatus Chloroheliaceae</taxon>
        <taxon>Candidatus Chlorohelix</taxon>
    </lineage>
</organism>
<dbReference type="Proteomes" id="UP001431572">
    <property type="component" value="Chromosome 1"/>
</dbReference>
<sequence>MSLLITNNPGIKASIYRGTPLQLVYGAVDVNVQPFYQVQFDVPIIGANIPAANPPTHTMYLDLPASQATFAPRVLEDAVYVTGSTGGNLDGYYAIVKYGGAFIGLDGGLNHMTLLTRYLGVKKAGDITGIDNSGNVIIRTGGR</sequence>
<proteinExistence type="predicted"/>
<accession>A0A8T7M0W2</accession>
<dbReference type="Proteomes" id="UP000521676">
    <property type="component" value="Unassembled WGS sequence"/>
</dbReference>
<gene>
    <name evidence="1" type="ORF">HXX08_11385</name>
    <name evidence="2" type="ORF">OZ401_001619</name>
</gene>
<dbReference type="EMBL" id="JACATZ010000001">
    <property type="protein sequence ID" value="NWJ46472.1"/>
    <property type="molecule type" value="Genomic_DNA"/>
</dbReference>
<dbReference type="AlphaFoldDB" id="A0A8T7M0W2"/>